<dbReference type="Proteomes" id="UP001144471">
    <property type="component" value="Unassembled WGS sequence"/>
</dbReference>
<keyword evidence="3" id="KW-1185">Reference proteome</keyword>
<dbReference type="GO" id="GO:0009143">
    <property type="term" value="P:nucleoside triphosphate catabolic process"/>
    <property type="evidence" value="ECO:0007669"/>
    <property type="project" value="InterPro"/>
</dbReference>
<dbReference type="AlphaFoldDB" id="A0A9W6GN43"/>
<evidence type="ECO:0000256" key="1">
    <source>
        <dbReference type="ARBA" id="ARBA00022801"/>
    </source>
</evidence>
<keyword evidence="1" id="KW-0378">Hydrolase</keyword>
<accession>A0A9W6GN43</accession>
<organism evidence="2 3">
    <name type="scientific">Propionigenium maris DSM 9537</name>
    <dbReference type="NCBI Taxonomy" id="1123000"/>
    <lineage>
        <taxon>Bacteria</taxon>
        <taxon>Fusobacteriati</taxon>
        <taxon>Fusobacteriota</taxon>
        <taxon>Fusobacteriia</taxon>
        <taxon>Fusobacteriales</taxon>
        <taxon>Fusobacteriaceae</taxon>
        <taxon>Propionigenium</taxon>
    </lineage>
</organism>
<reference evidence="2" key="1">
    <citation type="submission" date="2022-12" db="EMBL/GenBank/DDBJ databases">
        <title>Reference genome sequencing for broad-spectrum identification of bacterial and archaeal isolates by mass spectrometry.</title>
        <authorList>
            <person name="Sekiguchi Y."/>
            <person name="Tourlousse D.M."/>
        </authorList>
    </citation>
    <scope>NUCLEOTIDE SEQUENCE</scope>
    <source>
        <strain evidence="2">10succ1</strain>
    </source>
</reference>
<dbReference type="SUPFAM" id="SSF52972">
    <property type="entry name" value="ITPase-like"/>
    <property type="match status" value="1"/>
</dbReference>
<dbReference type="InterPro" id="IPR029001">
    <property type="entry name" value="ITPase-like_fam"/>
</dbReference>
<protein>
    <recommendedName>
        <fullName evidence="4">Non-canonical purine NTP pyrophosphatase</fullName>
    </recommendedName>
</protein>
<gene>
    <name evidence="2" type="ORF">PM10SUCC1_30820</name>
</gene>
<evidence type="ECO:0000313" key="3">
    <source>
        <dbReference type="Proteomes" id="UP001144471"/>
    </source>
</evidence>
<dbReference type="Pfam" id="PF01725">
    <property type="entry name" value="Ham1p_like"/>
    <property type="match status" value="1"/>
</dbReference>
<comment type="caution">
    <text evidence="2">The sequence shown here is derived from an EMBL/GenBank/DDBJ whole genome shotgun (WGS) entry which is preliminary data.</text>
</comment>
<dbReference type="RefSeq" id="WP_281837234.1">
    <property type="nucleotide sequence ID" value="NZ_BSDY01000020.1"/>
</dbReference>
<dbReference type="InterPro" id="IPR002637">
    <property type="entry name" value="RdgB/HAM1"/>
</dbReference>
<name>A0A9W6GN43_9FUSO</name>
<evidence type="ECO:0008006" key="4">
    <source>
        <dbReference type="Google" id="ProtNLM"/>
    </source>
</evidence>
<sequence>MKKILYGTTNRAKIEHMREMLHGLGIEIVGLNDICKDIPKVIEDGGTPLENARKKAERYFSEFGIPVFSCDSGLYLEGVKDDEQPGVNVRRVKGRELSDEEMIEHYSDLARRNGGEVVGWYENAVYLKIDKDTSFGYQGPEISSEKFIISEKPFDKRVKGFPLDSLSKHFVTKRYFFEGPQQGDHKDEMVEGFRRVFREYLKHTL</sequence>
<evidence type="ECO:0000313" key="2">
    <source>
        <dbReference type="EMBL" id="GLI57568.1"/>
    </source>
</evidence>
<dbReference type="GO" id="GO:0047429">
    <property type="term" value="F:nucleoside triphosphate diphosphatase activity"/>
    <property type="evidence" value="ECO:0007669"/>
    <property type="project" value="InterPro"/>
</dbReference>
<proteinExistence type="predicted"/>
<dbReference type="EMBL" id="BSDY01000020">
    <property type="protein sequence ID" value="GLI57568.1"/>
    <property type="molecule type" value="Genomic_DNA"/>
</dbReference>
<dbReference type="Gene3D" id="3.90.950.10">
    <property type="match status" value="1"/>
</dbReference>